<feature type="transmembrane region" description="Helical" evidence="5">
    <location>
        <begin position="160"/>
        <end position="180"/>
    </location>
</feature>
<keyword evidence="2 5" id="KW-0812">Transmembrane</keyword>
<keyword evidence="3 5" id="KW-1133">Transmembrane helix</keyword>
<evidence type="ECO:0000313" key="8">
    <source>
        <dbReference type="Proteomes" id="UP000298588"/>
    </source>
</evidence>
<dbReference type="AlphaFoldDB" id="A0A4D7QSB8"/>
<evidence type="ECO:0000259" key="6">
    <source>
        <dbReference type="Pfam" id="PF07298"/>
    </source>
</evidence>
<dbReference type="RefSeq" id="WP_137100313.1">
    <property type="nucleotide sequence ID" value="NZ_CP039865.1"/>
</dbReference>
<name>A0A4D7QSB8_9HYPH</name>
<evidence type="ECO:0000256" key="4">
    <source>
        <dbReference type="ARBA" id="ARBA00023136"/>
    </source>
</evidence>
<dbReference type="EMBL" id="CP039865">
    <property type="protein sequence ID" value="QCK86982.1"/>
    <property type="molecule type" value="Genomic_DNA"/>
</dbReference>
<protein>
    <submittedName>
        <fullName evidence="7">NnrU family protein</fullName>
    </submittedName>
</protein>
<feature type="domain" description="NnrU" evidence="6">
    <location>
        <begin position="4"/>
        <end position="188"/>
    </location>
</feature>
<gene>
    <name evidence="7" type="ORF">E8L99_15060</name>
</gene>
<dbReference type="GO" id="GO:0016020">
    <property type="term" value="C:membrane"/>
    <property type="evidence" value="ECO:0007669"/>
    <property type="project" value="UniProtKB-SubCell"/>
</dbReference>
<evidence type="ECO:0000256" key="2">
    <source>
        <dbReference type="ARBA" id="ARBA00022692"/>
    </source>
</evidence>
<feature type="transmembrane region" description="Helical" evidence="5">
    <location>
        <begin position="113"/>
        <end position="139"/>
    </location>
</feature>
<dbReference type="OrthoDB" id="5293641at2"/>
<organism evidence="7 8">
    <name type="scientific">Phreatobacter aquaticus</name>
    <dbReference type="NCBI Taxonomy" id="2570229"/>
    <lineage>
        <taxon>Bacteria</taxon>
        <taxon>Pseudomonadati</taxon>
        <taxon>Pseudomonadota</taxon>
        <taxon>Alphaproteobacteria</taxon>
        <taxon>Hyphomicrobiales</taxon>
        <taxon>Phreatobacteraceae</taxon>
        <taxon>Phreatobacter</taxon>
    </lineage>
</organism>
<feature type="transmembrane region" description="Helical" evidence="5">
    <location>
        <begin position="40"/>
        <end position="60"/>
    </location>
</feature>
<feature type="transmembrane region" description="Helical" evidence="5">
    <location>
        <begin position="72"/>
        <end position="93"/>
    </location>
</feature>
<proteinExistence type="predicted"/>
<evidence type="ECO:0000313" key="7">
    <source>
        <dbReference type="EMBL" id="QCK86982.1"/>
    </source>
</evidence>
<evidence type="ECO:0000256" key="5">
    <source>
        <dbReference type="SAM" id="Phobius"/>
    </source>
</evidence>
<dbReference type="Proteomes" id="UP000298588">
    <property type="component" value="Chromosome"/>
</dbReference>
<keyword evidence="8" id="KW-1185">Reference proteome</keyword>
<dbReference type="Pfam" id="PF07298">
    <property type="entry name" value="NnrU"/>
    <property type="match status" value="1"/>
</dbReference>
<comment type="subcellular location">
    <subcellularLocation>
        <location evidence="1">Membrane</location>
        <topology evidence="1">Multi-pass membrane protein</topology>
    </subcellularLocation>
</comment>
<dbReference type="InterPro" id="IPR009915">
    <property type="entry name" value="NnrU_dom"/>
</dbReference>
<sequence>MTFLIVGLGIFLGVHGLTMMRAPRAALIGKVGPGPYKGLYTLAAFAGLALIIYGFGAARAAGYVQIWNPPRFLGHVTALLVTIAFISLAAAYAPNGKIKSTLKHPMLVGVKAWALGHLLANGDLASILLFGGFLAWAVASRISLKSRPDKVEPASAPWGIGDAIAIGGGLVATVVMAIWLHPLLIGVPAILR</sequence>
<accession>A0A4D7QSB8</accession>
<evidence type="ECO:0000256" key="3">
    <source>
        <dbReference type="ARBA" id="ARBA00022989"/>
    </source>
</evidence>
<keyword evidence="4 5" id="KW-0472">Membrane</keyword>
<dbReference type="KEGG" id="paqt:E8L99_15060"/>
<reference evidence="7 8" key="1">
    <citation type="submission" date="2019-04" db="EMBL/GenBank/DDBJ databases">
        <title>Phreatobacter aquaticus sp. nov.</title>
        <authorList>
            <person name="Choi A."/>
            <person name="Baek K."/>
        </authorList>
    </citation>
    <scope>NUCLEOTIDE SEQUENCE [LARGE SCALE GENOMIC DNA]</scope>
    <source>
        <strain evidence="7 8">NMCR1094</strain>
    </source>
</reference>
<evidence type="ECO:0000256" key="1">
    <source>
        <dbReference type="ARBA" id="ARBA00004141"/>
    </source>
</evidence>